<reference evidence="2 3" key="1">
    <citation type="submission" date="2021-02" db="EMBL/GenBank/DDBJ databases">
        <title>Niveibacterium changnyeongensis HC41.</title>
        <authorList>
            <person name="Kang M."/>
        </authorList>
    </citation>
    <scope>NUCLEOTIDE SEQUENCE [LARGE SCALE GENOMIC DNA]</scope>
    <source>
        <strain evidence="2 3">HC41</strain>
    </source>
</reference>
<name>A0ABX7M816_9RHOO</name>
<dbReference type="PANTHER" id="PTHR38692">
    <property type="entry name" value="PROTEIN SMG"/>
    <property type="match status" value="1"/>
</dbReference>
<dbReference type="EMBL" id="CP071060">
    <property type="protein sequence ID" value="QSI77298.1"/>
    <property type="molecule type" value="Genomic_DNA"/>
</dbReference>
<accession>A0ABX7M816</accession>
<dbReference type="Pfam" id="PF04361">
    <property type="entry name" value="DUF494"/>
    <property type="match status" value="1"/>
</dbReference>
<dbReference type="RefSeq" id="WP_172201667.1">
    <property type="nucleotide sequence ID" value="NZ_CP071060.1"/>
</dbReference>
<proteinExistence type="inferred from homology"/>
<keyword evidence="3" id="KW-1185">Reference proteome</keyword>
<dbReference type="PANTHER" id="PTHR38692:SF1">
    <property type="entry name" value="PROTEIN SMG"/>
    <property type="match status" value="1"/>
</dbReference>
<gene>
    <name evidence="1" type="primary">smg</name>
    <name evidence="2" type="ORF">JY500_01195</name>
</gene>
<evidence type="ECO:0000313" key="3">
    <source>
        <dbReference type="Proteomes" id="UP000663570"/>
    </source>
</evidence>
<evidence type="ECO:0000313" key="2">
    <source>
        <dbReference type="EMBL" id="QSI77298.1"/>
    </source>
</evidence>
<evidence type="ECO:0000256" key="1">
    <source>
        <dbReference type="HAMAP-Rule" id="MF_00598"/>
    </source>
</evidence>
<dbReference type="Proteomes" id="UP000663570">
    <property type="component" value="Chromosome"/>
</dbReference>
<dbReference type="HAMAP" id="MF_00598">
    <property type="entry name" value="Smg"/>
    <property type="match status" value="1"/>
</dbReference>
<sequence>MIDILVYVFESYGYPEACPEPELLARKLSAAGFEPEDIDSALEWLSGLQRVAGSDSPKIDRDNRSSRIYSGPELARLDTECRGFITFLEHSGVLDPLGRERIIERAMALPGADLSLAKLKVIVLMVLWQQQDNVDALIMEELLSSAEGPAWGDESPAAELLH</sequence>
<dbReference type="InterPro" id="IPR007456">
    <property type="entry name" value="Smg"/>
</dbReference>
<organism evidence="2 3">
    <name type="scientific">Niveibacterium microcysteis</name>
    <dbReference type="NCBI Taxonomy" id="2811415"/>
    <lineage>
        <taxon>Bacteria</taxon>
        <taxon>Pseudomonadati</taxon>
        <taxon>Pseudomonadota</taxon>
        <taxon>Betaproteobacteria</taxon>
        <taxon>Rhodocyclales</taxon>
        <taxon>Rhodocyclaceae</taxon>
        <taxon>Niveibacterium</taxon>
    </lineage>
</organism>
<comment type="similarity">
    <text evidence="1">Belongs to the Smg family.</text>
</comment>
<protein>
    <recommendedName>
        <fullName evidence="1">Protein Smg homolog</fullName>
    </recommendedName>
</protein>